<keyword evidence="3" id="KW-1185">Reference proteome</keyword>
<comment type="caution">
    <text evidence="2">The sequence shown here is derived from an EMBL/GenBank/DDBJ whole genome shotgun (WGS) entry which is preliminary data.</text>
</comment>
<dbReference type="AlphaFoldDB" id="A0AAV7QZ06"/>
<evidence type="ECO:0000313" key="2">
    <source>
        <dbReference type="EMBL" id="KAJ1144415.1"/>
    </source>
</evidence>
<gene>
    <name evidence="2" type="ORF">NDU88_010714</name>
</gene>
<proteinExistence type="predicted"/>
<organism evidence="2 3">
    <name type="scientific">Pleurodeles waltl</name>
    <name type="common">Iberian ribbed newt</name>
    <dbReference type="NCBI Taxonomy" id="8319"/>
    <lineage>
        <taxon>Eukaryota</taxon>
        <taxon>Metazoa</taxon>
        <taxon>Chordata</taxon>
        <taxon>Craniata</taxon>
        <taxon>Vertebrata</taxon>
        <taxon>Euteleostomi</taxon>
        <taxon>Amphibia</taxon>
        <taxon>Batrachia</taxon>
        <taxon>Caudata</taxon>
        <taxon>Salamandroidea</taxon>
        <taxon>Salamandridae</taxon>
        <taxon>Pleurodelinae</taxon>
        <taxon>Pleurodeles</taxon>
    </lineage>
</organism>
<accession>A0AAV7QZ06</accession>
<evidence type="ECO:0000313" key="3">
    <source>
        <dbReference type="Proteomes" id="UP001066276"/>
    </source>
</evidence>
<feature type="region of interest" description="Disordered" evidence="1">
    <location>
        <begin position="1"/>
        <end position="40"/>
    </location>
</feature>
<sequence length="131" mass="14166">MGEPTVPLEEREGSPAWPVGSTPSQMSPGPATRAGGKGGERVANYTKAKRLCPTVQVAESAAEDSAPAKTFEGLEDLCNRFAALMSEKLEPIYKRLKAIQSEIRNLKDAESLRPATLVPRTLPPLLWLIPL</sequence>
<name>A0AAV7QZ06_PLEWA</name>
<evidence type="ECO:0000256" key="1">
    <source>
        <dbReference type="SAM" id="MobiDB-lite"/>
    </source>
</evidence>
<reference evidence="2" key="1">
    <citation type="journal article" date="2022" name="bioRxiv">
        <title>Sequencing and chromosome-scale assembly of the giantPleurodeles waltlgenome.</title>
        <authorList>
            <person name="Brown T."/>
            <person name="Elewa A."/>
            <person name="Iarovenko S."/>
            <person name="Subramanian E."/>
            <person name="Araus A.J."/>
            <person name="Petzold A."/>
            <person name="Susuki M."/>
            <person name="Suzuki K.-i.T."/>
            <person name="Hayashi T."/>
            <person name="Toyoda A."/>
            <person name="Oliveira C."/>
            <person name="Osipova E."/>
            <person name="Leigh N.D."/>
            <person name="Simon A."/>
            <person name="Yun M.H."/>
        </authorList>
    </citation>
    <scope>NUCLEOTIDE SEQUENCE</scope>
    <source>
        <strain evidence="2">20211129_DDA</strain>
        <tissue evidence="2">Liver</tissue>
    </source>
</reference>
<protein>
    <submittedName>
        <fullName evidence="2">Uncharacterized protein</fullName>
    </submittedName>
</protein>
<dbReference type="EMBL" id="JANPWB010000010">
    <property type="protein sequence ID" value="KAJ1144415.1"/>
    <property type="molecule type" value="Genomic_DNA"/>
</dbReference>
<dbReference type="Proteomes" id="UP001066276">
    <property type="component" value="Chromosome 6"/>
</dbReference>